<proteinExistence type="predicted"/>
<feature type="compositionally biased region" description="Basic and acidic residues" evidence="1">
    <location>
        <begin position="363"/>
        <end position="374"/>
    </location>
</feature>
<evidence type="ECO:0000256" key="1">
    <source>
        <dbReference type="SAM" id="MobiDB-lite"/>
    </source>
</evidence>
<feature type="region of interest" description="Disordered" evidence="1">
    <location>
        <begin position="264"/>
        <end position="422"/>
    </location>
</feature>
<dbReference type="EMBL" id="BFEA01000004">
    <property type="protein sequence ID" value="GBG59477.1"/>
    <property type="molecule type" value="Genomic_DNA"/>
</dbReference>
<evidence type="ECO:0000313" key="3">
    <source>
        <dbReference type="Proteomes" id="UP000265515"/>
    </source>
</evidence>
<evidence type="ECO:0000313" key="2">
    <source>
        <dbReference type="EMBL" id="GBG59477.1"/>
    </source>
</evidence>
<feature type="compositionally biased region" description="Low complexity" evidence="1">
    <location>
        <begin position="382"/>
        <end position="403"/>
    </location>
</feature>
<accession>A0A388JNW2</accession>
<dbReference type="Gramene" id="GBG59477">
    <property type="protein sequence ID" value="GBG59477"/>
    <property type="gene ID" value="CBR_g38501"/>
</dbReference>
<sequence length="422" mass="47461">MLGRWAVRLQEYDFDIVHRKTERHGNADGLTRLHRPTKFFSTTGVYAAAEFRFAAHSRTLVLAEASAYRRLSALGVSHRSTVVVFSGDINALDPTRHTIIQKSLREWCEQLAQEWSRWLARHNDNLIVTNNVDVGGLRTEHRTARESVELRFIQTWRTEVEGDLLGFIFGAVEPGHRQTIVWELTIPFAQLVNDLPLDIISQCDESPVPHVLSRRLTPYLQWSACLEDRTGGGSYPLRAEYLNPRGIIDVLFFSSRTAVEERVVAEEAEVEDESEEETTEEEGSYSKYCKEESGAESEKEEEEEDQLEEEEGSEWETLREEADHAESQEEDHEAAASQREEIAAGKQPLEYASGADLPIPNDPTKDPEPPKNDNGDSAVENSSAPAHSQRSRSPSPSSRPPVRTRVDVGHRASSPVVIPPSP</sequence>
<dbReference type="AlphaFoldDB" id="A0A388JNW2"/>
<evidence type="ECO:0008006" key="4">
    <source>
        <dbReference type="Google" id="ProtNLM"/>
    </source>
</evidence>
<feature type="compositionally biased region" description="Acidic residues" evidence="1">
    <location>
        <begin position="298"/>
        <end position="314"/>
    </location>
</feature>
<feature type="compositionally biased region" description="Basic and acidic residues" evidence="1">
    <location>
        <begin position="316"/>
        <end position="327"/>
    </location>
</feature>
<name>A0A388JNW2_CHABU</name>
<keyword evidence="3" id="KW-1185">Reference proteome</keyword>
<feature type="compositionally biased region" description="Acidic residues" evidence="1">
    <location>
        <begin position="266"/>
        <end position="283"/>
    </location>
</feature>
<dbReference type="Proteomes" id="UP000265515">
    <property type="component" value="Unassembled WGS sequence"/>
</dbReference>
<feature type="compositionally biased region" description="Basic and acidic residues" evidence="1">
    <location>
        <begin position="288"/>
        <end position="297"/>
    </location>
</feature>
<protein>
    <recommendedName>
        <fullName evidence="4">Reverse transcriptase RNase H-like domain-containing protein</fullName>
    </recommendedName>
</protein>
<reference evidence="2 3" key="1">
    <citation type="journal article" date="2018" name="Cell">
        <title>The Chara Genome: Secondary Complexity and Implications for Plant Terrestrialization.</title>
        <authorList>
            <person name="Nishiyama T."/>
            <person name="Sakayama H."/>
            <person name="Vries J.D."/>
            <person name="Buschmann H."/>
            <person name="Saint-Marcoux D."/>
            <person name="Ullrich K.K."/>
            <person name="Haas F.B."/>
            <person name="Vanderstraeten L."/>
            <person name="Becker D."/>
            <person name="Lang D."/>
            <person name="Vosolsobe S."/>
            <person name="Rombauts S."/>
            <person name="Wilhelmsson P.K.I."/>
            <person name="Janitza P."/>
            <person name="Kern R."/>
            <person name="Heyl A."/>
            <person name="Rumpler F."/>
            <person name="Villalobos L.I.A.C."/>
            <person name="Clay J.M."/>
            <person name="Skokan R."/>
            <person name="Toyoda A."/>
            <person name="Suzuki Y."/>
            <person name="Kagoshima H."/>
            <person name="Schijlen E."/>
            <person name="Tajeshwar N."/>
            <person name="Catarino B."/>
            <person name="Hetherington A.J."/>
            <person name="Saltykova A."/>
            <person name="Bonnot C."/>
            <person name="Breuninger H."/>
            <person name="Symeonidi A."/>
            <person name="Radhakrishnan G.V."/>
            <person name="Van Nieuwerburgh F."/>
            <person name="Deforce D."/>
            <person name="Chang C."/>
            <person name="Karol K.G."/>
            <person name="Hedrich R."/>
            <person name="Ulvskov P."/>
            <person name="Glockner G."/>
            <person name="Delwiche C.F."/>
            <person name="Petrasek J."/>
            <person name="Van de Peer Y."/>
            <person name="Friml J."/>
            <person name="Beilby M."/>
            <person name="Dolan L."/>
            <person name="Kohara Y."/>
            <person name="Sugano S."/>
            <person name="Fujiyama A."/>
            <person name="Delaux P.-M."/>
            <person name="Quint M."/>
            <person name="TheiBen G."/>
            <person name="Hagemann M."/>
            <person name="Harholt J."/>
            <person name="Dunand C."/>
            <person name="Zachgo S."/>
            <person name="Langdale J."/>
            <person name="Maumus F."/>
            <person name="Straeten D.V.D."/>
            <person name="Gould S.B."/>
            <person name="Rensing S.A."/>
        </authorList>
    </citation>
    <scope>NUCLEOTIDE SEQUENCE [LARGE SCALE GENOMIC DNA]</scope>
    <source>
        <strain evidence="2 3">S276</strain>
    </source>
</reference>
<gene>
    <name evidence="2" type="ORF">CBR_g38501</name>
</gene>
<organism evidence="2 3">
    <name type="scientific">Chara braunii</name>
    <name type="common">Braun's stonewort</name>
    <dbReference type="NCBI Taxonomy" id="69332"/>
    <lineage>
        <taxon>Eukaryota</taxon>
        <taxon>Viridiplantae</taxon>
        <taxon>Streptophyta</taxon>
        <taxon>Charophyceae</taxon>
        <taxon>Charales</taxon>
        <taxon>Characeae</taxon>
        <taxon>Chara</taxon>
    </lineage>
</organism>
<comment type="caution">
    <text evidence="2">The sequence shown here is derived from an EMBL/GenBank/DDBJ whole genome shotgun (WGS) entry which is preliminary data.</text>
</comment>